<evidence type="ECO:0000256" key="1">
    <source>
        <dbReference type="SAM" id="Phobius"/>
    </source>
</evidence>
<organism evidence="2 3">
    <name type="scientific">Metabacillus herbersteinensis</name>
    <dbReference type="NCBI Taxonomy" id="283816"/>
    <lineage>
        <taxon>Bacteria</taxon>
        <taxon>Bacillati</taxon>
        <taxon>Bacillota</taxon>
        <taxon>Bacilli</taxon>
        <taxon>Bacillales</taxon>
        <taxon>Bacillaceae</taxon>
        <taxon>Metabacillus</taxon>
    </lineage>
</organism>
<keyword evidence="1" id="KW-0812">Transmembrane</keyword>
<dbReference type="Proteomes" id="UP001589854">
    <property type="component" value="Unassembled WGS sequence"/>
</dbReference>
<dbReference type="RefSeq" id="WP_378938801.1">
    <property type="nucleotide sequence ID" value="NZ_JBHLVO010000037.1"/>
</dbReference>
<protein>
    <submittedName>
        <fullName evidence="2">Uncharacterized protein</fullName>
    </submittedName>
</protein>
<comment type="caution">
    <text evidence="2">The sequence shown here is derived from an EMBL/GenBank/DDBJ whole genome shotgun (WGS) entry which is preliminary data.</text>
</comment>
<keyword evidence="3" id="KW-1185">Reference proteome</keyword>
<dbReference type="EMBL" id="JBHLVO010000037">
    <property type="protein sequence ID" value="MFC0274498.1"/>
    <property type="molecule type" value="Genomic_DNA"/>
</dbReference>
<evidence type="ECO:0000313" key="2">
    <source>
        <dbReference type="EMBL" id="MFC0274498.1"/>
    </source>
</evidence>
<feature type="transmembrane region" description="Helical" evidence="1">
    <location>
        <begin position="6"/>
        <end position="26"/>
    </location>
</feature>
<gene>
    <name evidence="2" type="ORF">ACFFIX_24505</name>
</gene>
<name>A0ABV6GM24_9BACI</name>
<sequence length="43" mass="5056">MAFIEVFGWIMIVILGITFIFSLIAVSKKPKTITKREEQRDRE</sequence>
<proteinExistence type="predicted"/>
<reference evidence="2 3" key="1">
    <citation type="submission" date="2024-09" db="EMBL/GenBank/DDBJ databases">
        <authorList>
            <person name="Sun Q."/>
            <person name="Mori K."/>
        </authorList>
    </citation>
    <scope>NUCLEOTIDE SEQUENCE [LARGE SCALE GENOMIC DNA]</scope>
    <source>
        <strain evidence="2 3">CCM 7228</strain>
    </source>
</reference>
<keyword evidence="1" id="KW-0472">Membrane</keyword>
<evidence type="ECO:0000313" key="3">
    <source>
        <dbReference type="Proteomes" id="UP001589854"/>
    </source>
</evidence>
<keyword evidence="1" id="KW-1133">Transmembrane helix</keyword>
<accession>A0ABV6GM24</accession>